<evidence type="ECO:0000256" key="4">
    <source>
        <dbReference type="ARBA" id="ARBA00023128"/>
    </source>
</evidence>
<dbReference type="EMBL" id="CP119878">
    <property type="protein sequence ID" value="WFD34291.1"/>
    <property type="molecule type" value="Genomic_DNA"/>
</dbReference>
<dbReference type="GO" id="GO:0005741">
    <property type="term" value="C:mitochondrial outer membrane"/>
    <property type="evidence" value="ECO:0007669"/>
    <property type="project" value="TreeGrafter"/>
</dbReference>
<evidence type="ECO:0000256" key="7">
    <source>
        <dbReference type="SAM" id="Phobius"/>
    </source>
</evidence>
<protein>
    <submittedName>
        <fullName evidence="8">Nuclear control of ATPase protein 2</fullName>
    </submittedName>
</protein>
<evidence type="ECO:0000256" key="5">
    <source>
        <dbReference type="ARBA" id="ARBA00023136"/>
    </source>
</evidence>
<keyword evidence="5 7" id="KW-0472">Membrane</keyword>
<dbReference type="Pfam" id="PF08637">
    <property type="entry name" value="NCA2"/>
    <property type="match status" value="1"/>
</dbReference>
<keyword evidence="2 7" id="KW-0812">Transmembrane</keyword>
<dbReference type="PANTHER" id="PTHR28234">
    <property type="entry name" value="NUCLEAR CONTROL OF ATPASE PROTEIN 2"/>
    <property type="match status" value="1"/>
</dbReference>
<dbReference type="AlphaFoldDB" id="A0AAF0JAG7"/>
<name>A0AAF0JAG7_9BASI</name>
<organism evidence="8 9">
    <name type="scientific">Malassezia cuniculi</name>
    <dbReference type="NCBI Taxonomy" id="948313"/>
    <lineage>
        <taxon>Eukaryota</taxon>
        <taxon>Fungi</taxon>
        <taxon>Dikarya</taxon>
        <taxon>Basidiomycota</taxon>
        <taxon>Ustilaginomycotina</taxon>
        <taxon>Malasseziomycetes</taxon>
        <taxon>Malasseziales</taxon>
        <taxon>Malasseziaceae</taxon>
        <taxon>Malassezia</taxon>
    </lineage>
</organism>
<evidence type="ECO:0000256" key="3">
    <source>
        <dbReference type="ARBA" id="ARBA00022989"/>
    </source>
</evidence>
<evidence type="ECO:0000256" key="1">
    <source>
        <dbReference type="ARBA" id="ARBA00004225"/>
    </source>
</evidence>
<evidence type="ECO:0000313" key="9">
    <source>
        <dbReference type="Proteomes" id="UP001219933"/>
    </source>
</evidence>
<comment type="subcellular location">
    <subcellularLocation>
        <location evidence="1">Mitochondrion membrane</location>
        <topology evidence="1">Multi-pass membrane protein</topology>
    </subcellularLocation>
</comment>
<keyword evidence="6" id="KW-0175">Coiled coil</keyword>
<feature type="transmembrane region" description="Helical" evidence="7">
    <location>
        <begin position="321"/>
        <end position="342"/>
    </location>
</feature>
<evidence type="ECO:0000313" key="8">
    <source>
        <dbReference type="EMBL" id="WFD34291.1"/>
    </source>
</evidence>
<sequence>MHTITPQPLSLAAAVRGDAKPASTARAAKAANDARVSYAYVLEALAGDALALASAENYWRRIAADHSRAGVWWLQFAAIRAEAKTHADELARARDEIATLLGQVALSWHNESGVPVDGAVKALGGSDATPAGLVAAYEAATPAPQLLSRHGVPSRVVRIWPALVIYPLVAVGTTRIIANNWNAIVDSLRNARDTLKGLVVSWIYAPTVRMLRTLRMGEAERRMIVSRDTLQSDLASLERMVVTLLEDRGVRGDALVDASKRVRNGDLTPVMELYEAQIREPMRSVFSGTLIRSVLVQVQKAKVDMEVALSGIDRLLRSQELVIAAVGLAPALFLLIGIIRYARGGLSSLWTSSSSTFDDARISAWEALRRIDHSAGGTSASRYGHILLDAASLRSAMLRLLKVTCRSQRA</sequence>
<dbReference type="Proteomes" id="UP001219933">
    <property type="component" value="Chromosome 2"/>
</dbReference>
<reference evidence="8" key="1">
    <citation type="submission" date="2023-03" db="EMBL/GenBank/DDBJ databases">
        <title>Mating type loci evolution in Malassezia.</title>
        <authorList>
            <person name="Coelho M.A."/>
        </authorList>
    </citation>
    <scope>NUCLEOTIDE SEQUENCE</scope>
    <source>
        <strain evidence="8">CBS 11721</strain>
    </source>
</reference>
<feature type="coiled-coil region" evidence="6">
    <location>
        <begin position="76"/>
        <end position="103"/>
    </location>
</feature>
<dbReference type="InterPro" id="IPR013946">
    <property type="entry name" value="NCA2-like"/>
</dbReference>
<proteinExistence type="predicted"/>
<dbReference type="PANTHER" id="PTHR28234:SF1">
    <property type="entry name" value="NUCLEAR CONTROL OF ATPASE PROTEIN 2"/>
    <property type="match status" value="1"/>
</dbReference>
<keyword evidence="4" id="KW-0496">Mitochondrion</keyword>
<accession>A0AAF0JAG7</accession>
<keyword evidence="9" id="KW-1185">Reference proteome</keyword>
<keyword evidence="3 7" id="KW-1133">Transmembrane helix</keyword>
<evidence type="ECO:0000256" key="2">
    <source>
        <dbReference type="ARBA" id="ARBA00022692"/>
    </source>
</evidence>
<gene>
    <name evidence="8" type="primary">NCA2</name>
    <name evidence="8" type="ORF">MCUN1_001130</name>
</gene>
<evidence type="ECO:0000256" key="6">
    <source>
        <dbReference type="SAM" id="Coils"/>
    </source>
</evidence>